<feature type="domain" description="Ppx/GppA phosphatase N-terminal" evidence="2">
    <location>
        <begin position="17"/>
        <end position="297"/>
    </location>
</feature>
<dbReference type="Gene3D" id="3.30.420.150">
    <property type="entry name" value="Exopolyphosphatase. Domain 2"/>
    <property type="match status" value="1"/>
</dbReference>
<dbReference type="InterPro" id="IPR003695">
    <property type="entry name" value="Ppx_GppA_N"/>
</dbReference>
<dbReference type="Gene3D" id="3.30.420.40">
    <property type="match status" value="1"/>
</dbReference>
<evidence type="ECO:0000313" key="4">
    <source>
        <dbReference type="Proteomes" id="UP000886879"/>
    </source>
</evidence>
<reference evidence="3" key="2">
    <citation type="journal article" date="2021" name="PeerJ">
        <title>Extensive microbial diversity within the chicken gut microbiome revealed by metagenomics and culture.</title>
        <authorList>
            <person name="Gilroy R."/>
            <person name="Ravi A."/>
            <person name="Getino M."/>
            <person name="Pursley I."/>
            <person name="Horton D.L."/>
            <person name="Alikhan N.F."/>
            <person name="Baker D."/>
            <person name="Gharbi K."/>
            <person name="Hall N."/>
            <person name="Watson M."/>
            <person name="Adriaenssens E.M."/>
            <person name="Foster-Nyarko E."/>
            <person name="Jarju S."/>
            <person name="Secka A."/>
            <person name="Antonio M."/>
            <person name="Oren A."/>
            <person name="Chaudhuri R.R."/>
            <person name="La Ragione R."/>
            <person name="Hildebrand F."/>
            <person name="Pallen M.J."/>
        </authorList>
    </citation>
    <scope>NUCLEOTIDE SEQUENCE</scope>
    <source>
        <strain evidence="3">ChiGjej2B2-12916</strain>
    </source>
</reference>
<dbReference type="InterPro" id="IPR050273">
    <property type="entry name" value="GppA/Ppx_hydrolase"/>
</dbReference>
<protein>
    <recommendedName>
        <fullName evidence="2">Ppx/GppA phosphatase N-terminal domain-containing protein</fullName>
    </recommendedName>
</protein>
<gene>
    <name evidence="3" type="ORF">IAD31_01670</name>
</gene>
<comment type="similarity">
    <text evidence="1">Belongs to the GppA/Ppx family.</text>
</comment>
<dbReference type="PANTHER" id="PTHR30005:SF0">
    <property type="entry name" value="RETROGRADE REGULATION PROTEIN 2"/>
    <property type="match status" value="1"/>
</dbReference>
<dbReference type="Proteomes" id="UP000886879">
    <property type="component" value="Unassembled WGS sequence"/>
</dbReference>
<name>A0A9D0YSL0_9FIRM</name>
<dbReference type="AlphaFoldDB" id="A0A9D0YSL0"/>
<dbReference type="PANTHER" id="PTHR30005">
    <property type="entry name" value="EXOPOLYPHOSPHATASE"/>
    <property type="match status" value="1"/>
</dbReference>
<proteinExistence type="inferred from homology"/>
<comment type="caution">
    <text evidence="3">The sequence shown here is derived from an EMBL/GenBank/DDBJ whole genome shotgun (WGS) entry which is preliminary data.</text>
</comment>
<accession>A0A9D0YSL0</accession>
<dbReference type="EMBL" id="DVFO01000013">
    <property type="protein sequence ID" value="HIQ60300.1"/>
    <property type="molecule type" value="Genomic_DNA"/>
</dbReference>
<organism evidence="3 4">
    <name type="scientific">Candidatus Enterenecus faecium</name>
    <dbReference type="NCBI Taxonomy" id="2840780"/>
    <lineage>
        <taxon>Bacteria</taxon>
        <taxon>Bacillati</taxon>
        <taxon>Bacillota</taxon>
        <taxon>Clostridia</taxon>
        <taxon>Eubacteriales</taxon>
        <taxon>Candidatus Enterenecus</taxon>
    </lineage>
</organism>
<dbReference type="GO" id="GO:0006357">
    <property type="term" value="P:regulation of transcription by RNA polymerase II"/>
    <property type="evidence" value="ECO:0007669"/>
    <property type="project" value="TreeGrafter"/>
</dbReference>
<reference evidence="3" key="1">
    <citation type="submission" date="2020-10" db="EMBL/GenBank/DDBJ databases">
        <authorList>
            <person name="Gilroy R."/>
        </authorList>
    </citation>
    <scope>NUCLEOTIDE SEQUENCE</scope>
    <source>
        <strain evidence="3">ChiGjej2B2-12916</strain>
    </source>
</reference>
<dbReference type="Pfam" id="PF02541">
    <property type="entry name" value="Ppx-GppA"/>
    <property type="match status" value="1"/>
</dbReference>
<sequence length="299" mass="32658">MKHAVIDIGSNSMRLTVYSVEKESFTVLFKEKIMAGLANYMEHGILTEEGIRRAGAGLLSFAKTLDHLEITNISAFATASLRNVHNSQQAAAAISQMVGFPIEVLSGEEEATFGYVGAMQDTAMDSGLFVDIGGASTELVEFEHGQVNQASSFPIGSLKLYRDCVKRILPGNGSYERMEKVLKRELGKLPAQDLTSHQIAAVGGSARAALKLSRTVFQLPQTCRSVTADQLDEVFALLRSDQRTATDLILKAAPERLHTLIPGLMILRHVVKTCQANEIIVSRYGVREGYLCQKVQSKL</sequence>
<evidence type="ECO:0000259" key="2">
    <source>
        <dbReference type="Pfam" id="PF02541"/>
    </source>
</evidence>
<dbReference type="CDD" id="cd24052">
    <property type="entry name" value="ASKHA_NBD_HpPPX-GppA-like"/>
    <property type="match status" value="1"/>
</dbReference>
<evidence type="ECO:0000313" key="3">
    <source>
        <dbReference type="EMBL" id="HIQ60300.1"/>
    </source>
</evidence>
<dbReference type="InterPro" id="IPR043129">
    <property type="entry name" value="ATPase_NBD"/>
</dbReference>
<evidence type="ECO:0000256" key="1">
    <source>
        <dbReference type="ARBA" id="ARBA00007125"/>
    </source>
</evidence>
<dbReference type="SUPFAM" id="SSF53067">
    <property type="entry name" value="Actin-like ATPase domain"/>
    <property type="match status" value="2"/>
</dbReference>